<dbReference type="OrthoDB" id="3199616at2"/>
<reference evidence="3 4" key="2">
    <citation type="journal article" date="2012" name="Stand. Genomic Sci.">
        <title>Genome sequence of the moderately thermophilic, amino-acid-degrading and sulfur-reducing bacterium Thermovirga lienii type strain (Cas60314(T)).</title>
        <authorList>
            <person name="Goker M."/>
            <person name="Saunders E."/>
            <person name="Lapidus A."/>
            <person name="Nolan M."/>
            <person name="Lucas S."/>
            <person name="Hammon N."/>
            <person name="Deshpande S."/>
            <person name="Cheng J.F."/>
            <person name="Han C."/>
            <person name="Tapia R."/>
            <person name="Goodwin L.A."/>
            <person name="Pitluck S."/>
            <person name="Liolios K."/>
            <person name="Mavromatis K."/>
            <person name="Pagani I."/>
            <person name="Ivanova N."/>
            <person name="Mikhailova N."/>
            <person name="Pati A."/>
            <person name="Chen A."/>
            <person name="Palaniappan K."/>
            <person name="Land M."/>
            <person name="Chang Y.J."/>
            <person name="Jeffries C.D."/>
            <person name="Brambilla E.M."/>
            <person name="Rohde M."/>
            <person name="Spring S."/>
            <person name="Detter J.C."/>
            <person name="Woyke T."/>
            <person name="Bristow J."/>
            <person name="Eisen J.A."/>
            <person name="Markowitz V."/>
            <person name="Hugenholtz P."/>
            <person name="Kyrpides N.C."/>
            <person name="Klenk H.P."/>
        </authorList>
    </citation>
    <scope>NUCLEOTIDE SEQUENCE [LARGE SCALE GENOMIC DNA]</scope>
    <source>
        <strain evidence="4">ATCC BAA-1197 / DSM 17291 / Cas60314</strain>
    </source>
</reference>
<reference evidence="4" key="1">
    <citation type="submission" date="2011-10" db="EMBL/GenBank/DDBJ databases">
        <title>The complete genome of chromosome of Thermovirga lienii DSM 17291.</title>
        <authorList>
            <consortium name="US DOE Joint Genome Institute (JGI-PGF)"/>
            <person name="Lucas S."/>
            <person name="Copeland A."/>
            <person name="Lapidus A."/>
            <person name="Glavina del Rio T."/>
            <person name="Dalin E."/>
            <person name="Tice H."/>
            <person name="Bruce D."/>
            <person name="Goodwin L."/>
            <person name="Pitluck S."/>
            <person name="Peters L."/>
            <person name="Mikhailova N."/>
            <person name="Saunders E."/>
            <person name="Kyrpides N."/>
            <person name="Mavromatis K."/>
            <person name="Ivanova N."/>
            <person name="Last F.I."/>
            <person name="Brettin T."/>
            <person name="Detter J.C."/>
            <person name="Han C."/>
            <person name="Larimer F."/>
            <person name="Land M."/>
            <person name="Hauser L."/>
            <person name="Markowitz V."/>
            <person name="Cheng J.-F."/>
            <person name="Hugenholtz P."/>
            <person name="Woyke T."/>
            <person name="Wu D."/>
            <person name="Spring S."/>
            <person name="Schroeder M."/>
            <person name="Brambilla E.-M."/>
            <person name="Klenk H.-P."/>
            <person name="Eisen J.A."/>
        </authorList>
    </citation>
    <scope>NUCLEOTIDE SEQUENCE [LARGE SCALE GENOMIC DNA]</scope>
    <source>
        <strain evidence="4">ATCC BAA-1197 / DSM 17291 / Cas60314</strain>
    </source>
</reference>
<dbReference type="KEGG" id="tli:Tlie_0570"/>
<dbReference type="InterPro" id="IPR050194">
    <property type="entry name" value="Glycosyltransferase_grp1"/>
</dbReference>
<name>G7V8E3_THELD</name>
<dbReference type="CDD" id="cd03801">
    <property type="entry name" value="GT4_PimA-like"/>
    <property type="match status" value="1"/>
</dbReference>
<keyword evidence="4" id="KW-1185">Reference proteome</keyword>
<dbReference type="InterPro" id="IPR028098">
    <property type="entry name" value="Glyco_trans_4-like_N"/>
</dbReference>
<dbReference type="HOGENOM" id="CLU_009583_0_3_0"/>
<dbReference type="STRING" id="580340.Tlie_0570"/>
<dbReference type="InterPro" id="IPR001296">
    <property type="entry name" value="Glyco_trans_1"/>
</dbReference>
<feature type="domain" description="Glycosyltransferase subfamily 4-like N-terminal" evidence="2">
    <location>
        <begin position="20"/>
        <end position="156"/>
    </location>
</feature>
<evidence type="ECO:0000313" key="3">
    <source>
        <dbReference type="EMBL" id="AER66305.1"/>
    </source>
</evidence>
<sequence length="366" mass="40762">MEILHYIDENHLSWSKPWIDLLKEMRRQDETLEHVVVCRPRGTLRDRLVSEGFRVFEYKPAFPWLPALCAGFGRILDEVRPCVIHTRLSSAAYIGGYWGAKKKIPVISTVDKFPKGRYYTHSDVLIAVSTAVAKHLKEQGFTSECIKIVPNPVNIENYKLDVGKRKDLRDKEGVQEGEIVVLGMGRFVPWKGFDLLIRAVSSLDVQRPLRLWLVGDGPMKDELMKLAKDVTGDDPGKHVKFFPFAKDVRPFLWASDLFVQPSHYVPGSGGPEAFGLALLEAMASGLPVVAFACGGTLDLVKDGENGLLAKPGDIESLKNALEIAISGKFLEQARVNVLAKAKNYHVSGIAKSHLDLYRKFNGGINL</sequence>
<gene>
    <name evidence="3" type="ordered locus">Tlie_0570</name>
</gene>
<dbReference type="PANTHER" id="PTHR45947">
    <property type="entry name" value="SULFOQUINOVOSYL TRANSFERASE SQD2"/>
    <property type="match status" value="1"/>
</dbReference>
<keyword evidence="3" id="KW-0808">Transferase</keyword>
<protein>
    <submittedName>
        <fullName evidence="3">Glycosyl transferase group 1</fullName>
    </submittedName>
</protein>
<dbReference type="Pfam" id="PF00534">
    <property type="entry name" value="Glycos_transf_1"/>
    <property type="match status" value="1"/>
</dbReference>
<dbReference type="Gene3D" id="3.40.50.2000">
    <property type="entry name" value="Glycogen Phosphorylase B"/>
    <property type="match status" value="2"/>
</dbReference>
<dbReference type="eggNOG" id="COG0438">
    <property type="taxonomic scope" value="Bacteria"/>
</dbReference>
<dbReference type="Proteomes" id="UP000005868">
    <property type="component" value="Chromosome"/>
</dbReference>
<dbReference type="SUPFAM" id="SSF53756">
    <property type="entry name" value="UDP-Glycosyltransferase/glycogen phosphorylase"/>
    <property type="match status" value="1"/>
</dbReference>
<dbReference type="EMBL" id="CP003096">
    <property type="protein sequence ID" value="AER66305.1"/>
    <property type="molecule type" value="Genomic_DNA"/>
</dbReference>
<evidence type="ECO:0000259" key="1">
    <source>
        <dbReference type="Pfam" id="PF00534"/>
    </source>
</evidence>
<proteinExistence type="predicted"/>
<dbReference type="GO" id="GO:0016757">
    <property type="term" value="F:glycosyltransferase activity"/>
    <property type="evidence" value="ECO:0007669"/>
    <property type="project" value="InterPro"/>
</dbReference>
<dbReference type="Pfam" id="PF13439">
    <property type="entry name" value="Glyco_transf_4"/>
    <property type="match status" value="1"/>
</dbReference>
<evidence type="ECO:0000259" key="2">
    <source>
        <dbReference type="Pfam" id="PF13439"/>
    </source>
</evidence>
<accession>G7V8E3</accession>
<dbReference type="AlphaFoldDB" id="G7V8E3"/>
<feature type="domain" description="Glycosyl transferase family 1" evidence="1">
    <location>
        <begin position="165"/>
        <end position="328"/>
    </location>
</feature>
<evidence type="ECO:0000313" key="4">
    <source>
        <dbReference type="Proteomes" id="UP000005868"/>
    </source>
</evidence>
<organism evidence="3 4">
    <name type="scientific">Thermovirga lienii (strain ATCC BAA-1197 / DSM 17291 / Cas60314)</name>
    <dbReference type="NCBI Taxonomy" id="580340"/>
    <lineage>
        <taxon>Bacteria</taxon>
        <taxon>Thermotogati</taxon>
        <taxon>Synergistota</taxon>
        <taxon>Synergistia</taxon>
        <taxon>Synergistales</taxon>
        <taxon>Thermovirgaceae</taxon>
        <taxon>Thermovirga</taxon>
    </lineage>
</organism>
<dbReference type="PANTHER" id="PTHR45947:SF3">
    <property type="entry name" value="SULFOQUINOVOSYL TRANSFERASE SQD2"/>
    <property type="match status" value="1"/>
</dbReference>